<sequence>MLIEGATNQSKLSSFRFCAEDYNPFDVNKLDKYVVGDDYTPIWEIPSLKDYFLHQKLGWKGAFDAYLRSQNQDPQKIWDRIDEIIAEVFQKQQVMMLHALKSVQSKANFFELSRFDFVVDENLNVFLMEANMSPNLSSGHFAQNQILYEQVLYNVFSLVGIASAFTKEVHERSRDYDNAPKFLAPDQSIYLIAPECSNCSSCDAMMVGVSEFVISSLAEVRHSAKPHCDEGELTAVLGKWSIPHKPLILSMRQKIWANLKYPIAMY</sequence>
<dbReference type="Pfam" id="PF03133">
    <property type="entry name" value="TTL"/>
    <property type="match status" value="1"/>
</dbReference>
<dbReference type="OrthoDB" id="202825at2759"/>
<name>A0A3P6Q7L6_CYLGO</name>
<comment type="similarity">
    <text evidence="1">Belongs to the tubulin--tyrosine ligase family.</text>
</comment>
<dbReference type="AlphaFoldDB" id="A0A3P6Q7L6"/>
<evidence type="ECO:0000313" key="2">
    <source>
        <dbReference type="EMBL" id="VDK44509.1"/>
    </source>
</evidence>
<dbReference type="EMBL" id="UYRV01000452">
    <property type="protein sequence ID" value="VDK44509.1"/>
    <property type="molecule type" value="Genomic_DNA"/>
</dbReference>
<dbReference type="PROSITE" id="PS51221">
    <property type="entry name" value="TTL"/>
    <property type="match status" value="1"/>
</dbReference>
<protein>
    <recommendedName>
        <fullName evidence="4">Tubulin--tyrosine ligase-like protein 9</fullName>
    </recommendedName>
</protein>
<dbReference type="InterPro" id="IPR053317">
    <property type="entry name" value="Tubulin_polyglutamylase"/>
</dbReference>
<proteinExistence type="inferred from homology"/>
<dbReference type="GO" id="GO:0019098">
    <property type="term" value="P:reproductive behavior"/>
    <property type="evidence" value="ECO:0007669"/>
    <property type="project" value="UniProtKB-ARBA"/>
</dbReference>
<accession>A0A3P6Q7L6</accession>
<organism evidence="2 3">
    <name type="scientific">Cylicostephanus goldi</name>
    <name type="common">Nematode worm</name>
    <dbReference type="NCBI Taxonomy" id="71465"/>
    <lineage>
        <taxon>Eukaryota</taxon>
        <taxon>Metazoa</taxon>
        <taxon>Ecdysozoa</taxon>
        <taxon>Nematoda</taxon>
        <taxon>Chromadorea</taxon>
        <taxon>Rhabditida</taxon>
        <taxon>Rhabditina</taxon>
        <taxon>Rhabditomorpha</taxon>
        <taxon>Strongyloidea</taxon>
        <taxon>Strongylidae</taxon>
        <taxon>Cylicostephanus</taxon>
    </lineage>
</organism>
<evidence type="ECO:0000256" key="1">
    <source>
        <dbReference type="ARBA" id="ARBA00006820"/>
    </source>
</evidence>
<dbReference type="InterPro" id="IPR004344">
    <property type="entry name" value="TTL/TTLL_fam"/>
</dbReference>
<dbReference type="PANTHER" id="PTHR47113:SF1">
    <property type="entry name" value="LD09343P"/>
    <property type="match status" value="1"/>
</dbReference>
<dbReference type="Proteomes" id="UP000271889">
    <property type="component" value="Unassembled WGS sequence"/>
</dbReference>
<dbReference type="SUPFAM" id="SSF56059">
    <property type="entry name" value="Glutathione synthetase ATP-binding domain-like"/>
    <property type="match status" value="1"/>
</dbReference>
<evidence type="ECO:0000313" key="3">
    <source>
        <dbReference type="Proteomes" id="UP000271889"/>
    </source>
</evidence>
<reference evidence="2 3" key="1">
    <citation type="submission" date="2018-11" db="EMBL/GenBank/DDBJ databases">
        <authorList>
            <consortium name="Pathogen Informatics"/>
        </authorList>
    </citation>
    <scope>NUCLEOTIDE SEQUENCE [LARGE SCALE GENOMIC DNA]</scope>
</reference>
<dbReference type="Gene3D" id="3.30.470.20">
    <property type="entry name" value="ATP-grasp fold, B domain"/>
    <property type="match status" value="1"/>
</dbReference>
<gene>
    <name evidence="2" type="ORF">CGOC_LOCUS344</name>
</gene>
<evidence type="ECO:0008006" key="4">
    <source>
        <dbReference type="Google" id="ProtNLM"/>
    </source>
</evidence>
<dbReference type="PANTHER" id="PTHR47113">
    <property type="entry name" value="LD09343P"/>
    <property type="match status" value="1"/>
</dbReference>
<keyword evidence="3" id="KW-1185">Reference proteome</keyword>